<evidence type="ECO:0000256" key="1">
    <source>
        <dbReference type="SAM" id="Phobius"/>
    </source>
</evidence>
<name>A0AA86Q597_9EUKA</name>
<dbReference type="AlphaFoldDB" id="A0AA86Q597"/>
<keyword evidence="1" id="KW-1133">Transmembrane helix</keyword>
<dbReference type="EMBL" id="CATOUU010000762">
    <property type="protein sequence ID" value="CAI9946355.1"/>
    <property type="molecule type" value="Genomic_DNA"/>
</dbReference>
<gene>
    <name evidence="3" type="ORF">HINF_LOCUS28180</name>
    <name evidence="2" type="ORF">HINF_LOCUS34000</name>
</gene>
<comment type="caution">
    <text evidence="2">The sequence shown here is derived from an EMBL/GenBank/DDBJ whole genome shotgun (WGS) entry which is preliminary data.</text>
</comment>
<keyword evidence="1" id="KW-0472">Membrane</keyword>
<proteinExistence type="predicted"/>
<dbReference type="Proteomes" id="UP001642409">
    <property type="component" value="Unassembled WGS sequence"/>
</dbReference>
<reference evidence="3 4" key="2">
    <citation type="submission" date="2024-07" db="EMBL/GenBank/DDBJ databases">
        <authorList>
            <person name="Akdeniz Z."/>
        </authorList>
    </citation>
    <scope>NUCLEOTIDE SEQUENCE [LARGE SCALE GENOMIC DNA]</scope>
</reference>
<sequence length="152" mass="18239">MEFDCLKCKFQTNQNHKIDHSSSNAINYRVFKVSLSCAVFCVISSVFAAFNYSVLQSWLQQNARSWLYDLVSKWSAISRKFLRCFHHQFIELLYLFRTPSRVRLLYVRFSGVKRSIDCILNYQFCVLSNKRKFSYLWKFFSLTDSWFILVFL</sequence>
<dbReference type="EMBL" id="CAXDID020000089">
    <property type="protein sequence ID" value="CAL6021470.1"/>
    <property type="molecule type" value="Genomic_DNA"/>
</dbReference>
<evidence type="ECO:0000313" key="4">
    <source>
        <dbReference type="Proteomes" id="UP001642409"/>
    </source>
</evidence>
<feature type="transmembrane region" description="Helical" evidence="1">
    <location>
        <begin position="33"/>
        <end position="55"/>
    </location>
</feature>
<evidence type="ECO:0000313" key="2">
    <source>
        <dbReference type="EMBL" id="CAI9946355.1"/>
    </source>
</evidence>
<keyword evidence="4" id="KW-1185">Reference proteome</keyword>
<reference evidence="2" key="1">
    <citation type="submission" date="2023-06" db="EMBL/GenBank/DDBJ databases">
        <authorList>
            <person name="Kurt Z."/>
        </authorList>
    </citation>
    <scope>NUCLEOTIDE SEQUENCE</scope>
</reference>
<evidence type="ECO:0000313" key="3">
    <source>
        <dbReference type="EMBL" id="CAL6021470.1"/>
    </source>
</evidence>
<organism evidence="2">
    <name type="scientific">Hexamita inflata</name>
    <dbReference type="NCBI Taxonomy" id="28002"/>
    <lineage>
        <taxon>Eukaryota</taxon>
        <taxon>Metamonada</taxon>
        <taxon>Diplomonadida</taxon>
        <taxon>Hexamitidae</taxon>
        <taxon>Hexamitinae</taxon>
        <taxon>Hexamita</taxon>
    </lineage>
</organism>
<accession>A0AA86Q597</accession>
<keyword evidence="1" id="KW-0812">Transmembrane</keyword>
<protein>
    <submittedName>
        <fullName evidence="3">Hypothetical_protein</fullName>
    </submittedName>
</protein>